<evidence type="ECO:0000313" key="1">
    <source>
        <dbReference type="EMBL" id="TGE05591.1"/>
    </source>
</evidence>
<reference evidence="1 2" key="1">
    <citation type="submission" date="2019-04" db="EMBL/GenBank/DDBJ databases">
        <authorList>
            <person name="Feng G."/>
            <person name="Zhang J."/>
            <person name="Zhu H."/>
        </authorList>
    </citation>
    <scope>NUCLEOTIDE SEQUENCE [LARGE SCALE GENOMIC DNA]</scope>
    <source>
        <strain evidence="1 2">92R-1</strain>
    </source>
</reference>
<sequence length="68" mass="7814">MHEPVAIELNGYRYEAIHLGHAWEWKRISLQKRTVAHGQDSGCFIGESLPESILKWLMAISLSQCTLY</sequence>
<name>A0A4Z0P2W1_9BACT</name>
<proteinExistence type="predicted"/>
<dbReference type="Proteomes" id="UP000298337">
    <property type="component" value="Unassembled WGS sequence"/>
</dbReference>
<accession>A0A4Z0P2W1</accession>
<dbReference type="EMBL" id="SRLA01000004">
    <property type="protein sequence ID" value="TGE05591.1"/>
    <property type="molecule type" value="Genomic_DNA"/>
</dbReference>
<comment type="caution">
    <text evidence="1">The sequence shown here is derived from an EMBL/GenBank/DDBJ whole genome shotgun (WGS) entry which is preliminary data.</text>
</comment>
<dbReference type="RefSeq" id="WP_135435904.1">
    <property type="nucleotide sequence ID" value="NZ_SRLA01000004.1"/>
</dbReference>
<keyword evidence="2" id="KW-1185">Reference proteome</keyword>
<evidence type="ECO:0000313" key="2">
    <source>
        <dbReference type="Proteomes" id="UP000298337"/>
    </source>
</evidence>
<protein>
    <submittedName>
        <fullName evidence="1">Uncharacterized protein</fullName>
    </submittedName>
</protein>
<organism evidence="1 2">
    <name type="scientific">Hymenobacter fodinae</name>
    <dbReference type="NCBI Taxonomy" id="2510796"/>
    <lineage>
        <taxon>Bacteria</taxon>
        <taxon>Pseudomonadati</taxon>
        <taxon>Bacteroidota</taxon>
        <taxon>Cytophagia</taxon>
        <taxon>Cytophagales</taxon>
        <taxon>Hymenobacteraceae</taxon>
        <taxon>Hymenobacter</taxon>
    </lineage>
</organism>
<gene>
    <name evidence="1" type="ORF">EU556_20025</name>
</gene>
<dbReference type="AlphaFoldDB" id="A0A4Z0P2W1"/>